<proteinExistence type="predicted"/>
<organism evidence="1 2">
    <name type="scientific">Pseudomonas batumici</name>
    <dbReference type="NCBI Taxonomy" id="226910"/>
    <lineage>
        <taxon>Bacteria</taxon>
        <taxon>Pseudomonadati</taxon>
        <taxon>Pseudomonadota</taxon>
        <taxon>Gammaproteobacteria</taxon>
        <taxon>Pseudomonadales</taxon>
        <taxon>Pseudomonadaceae</taxon>
        <taxon>Pseudomonas</taxon>
    </lineage>
</organism>
<reference evidence="1 2" key="1">
    <citation type="submission" date="2015-01" db="EMBL/GenBank/DDBJ databases">
        <title>Complete genome of Pseudomonas batumici UCM B-321 producer of the batumin antibiotic with strong antistaphilococcal and potential anticancer activity.</title>
        <authorList>
            <person name="Klochko V.V."/>
            <person name="Zelena L.B."/>
            <person name="Elena K.A."/>
            <person name="Reva O.N."/>
        </authorList>
    </citation>
    <scope>NUCLEOTIDE SEQUENCE [LARGE SCALE GENOMIC DNA]</scope>
    <source>
        <strain evidence="1 2">UCM B-321</strain>
    </source>
</reference>
<protein>
    <submittedName>
        <fullName evidence="1">Uncharacterized protein</fullName>
    </submittedName>
</protein>
<dbReference type="EMBL" id="JXDG01000012">
    <property type="protein sequence ID" value="KIH84893.1"/>
    <property type="molecule type" value="Genomic_DNA"/>
</dbReference>
<dbReference type="STRING" id="226910.UCMB321_1221"/>
<sequence length="601" mass="65396">MTLTTSSTPVFDHPDVPAAFEDGLLPISALNAPVLVTFKVWDNPSTSETYQLLWNEVPIGDSELIKAEDKPGDTLELYIPVEALIEGKYQLAYRVTDSLSEEYTDSFPYPLEIDTTAPGYPTTLAPLDFPPAVKDGLTSEELTQLGDVLPGTVHGYSGFAIGDRVRTFWGATEGPGGEVEEDDMEEPREVIIEFPRAFLESLDDFNGPVFYSVTDRAGNISQDSTAIDVLLLLNEPVTDLPAPIIDGYIEPIDHEQAQAGIEVWIPSSDLAQAGDQILLHWGSVPLGPFDAESIGQPIILRIDVAFESIEQAGDDAIRLSYDLSRDGRPIGYSLPLDIVVRARLPVPGDMQRPVIRGASPGATDNLIDENDFERDATAVIAWNPGFSVGQLIQLYWGGQPMFEPPYPISASDVAAARDLNRPVLNSRFRPLGTGTDIRVQYSVTQAGNPNTSRSLEQSIIVRSREELPGGPVGPEAPVFTELNEHGAINPVNGQDGAPVHIAPYLNIKAGDVIHFLYEGFDQLIGGNPKNQWPHTSEPLTEEQTRNGYDLRIPRTVLDATCYGHTEASFSVDSVTGTGRSKRQNAYVDMRVAGVCPAALHP</sequence>
<dbReference type="AlphaFoldDB" id="A0A0C2F1H3"/>
<keyword evidence="2" id="KW-1185">Reference proteome</keyword>
<dbReference type="RefSeq" id="WP_040064636.1">
    <property type="nucleotide sequence ID" value="NZ_JXDG01000012.1"/>
</dbReference>
<name>A0A0C2F1H3_9PSED</name>
<accession>A0A0C2F1H3</accession>
<dbReference type="PATRIC" id="fig|226910.6.peg.1212"/>
<comment type="caution">
    <text evidence="1">The sequence shown here is derived from an EMBL/GenBank/DDBJ whole genome shotgun (WGS) entry which is preliminary data.</text>
</comment>
<evidence type="ECO:0000313" key="1">
    <source>
        <dbReference type="EMBL" id="KIH84893.1"/>
    </source>
</evidence>
<gene>
    <name evidence="1" type="ORF">UCMB321_1221</name>
</gene>
<dbReference type="Proteomes" id="UP000031535">
    <property type="component" value="Unassembled WGS sequence"/>
</dbReference>
<evidence type="ECO:0000313" key="2">
    <source>
        <dbReference type="Proteomes" id="UP000031535"/>
    </source>
</evidence>